<evidence type="ECO:0000313" key="3">
    <source>
        <dbReference type="EMBL" id="CAE0628886.1"/>
    </source>
</evidence>
<dbReference type="PANTHER" id="PTHR38568">
    <property type="entry name" value="DUF445 DOMAIN-CONTAINING PROTEIN-RELATED"/>
    <property type="match status" value="1"/>
</dbReference>
<proteinExistence type="predicted"/>
<reference evidence="3" key="1">
    <citation type="submission" date="2021-01" db="EMBL/GenBank/DDBJ databases">
        <authorList>
            <person name="Corre E."/>
            <person name="Pelletier E."/>
            <person name="Niang G."/>
            <person name="Scheremetjew M."/>
            <person name="Finn R."/>
            <person name="Kale V."/>
            <person name="Holt S."/>
            <person name="Cochrane G."/>
            <person name="Meng A."/>
            <person name="Brown T."/>
            <person name="Cohen L."/>
        </authorList>
    </citation>
    <scope>NUCLEOTIDE SEQUENCE</scope>
    <source>
        <strain evidence="3">CCMP3107</strain>
    </source>
</reference>
<dbReference type="EMBL" id="HBIU01016245">
    <property type="protein sequence ID" value="CAE0628886.1"/>
    <property type="molecule type" value="Transcribed_RNA"/>
</dbReference>
<feature type="compositionally biased region" description="Polar residues" evidence="1">
    <location>
        <begin position="37"/>
        <end position="47"/>
    </location>
</feature>
<accession>A0A7S4D4W1</accession>
<gene>
    <name evidence="3" type="ORF">HAKA00212_LOCUS7568</name>
</gene>
<feature type="transmembrane region" description="Helical" evidence="2">
    <location>
        <begin position="296"/>
        <end position="317"/>
    </location>
</feature>
<protein>
    <recommendedName>
        <fullName evidence="4">DUF445 domain-containing protein</fullName>
    </recommendedName>
</protein>
<organism evidence="3">
    <name type="scientific">Heterosigma akashiwo</name>
    <name type="common">Chromophytic alga</name>
    <name type="synonym">Heterosigma carterae</name>
    <dbReference type="NCBI Taxonomy" id="2829"/>
    <lineage>
        <taxon>Eukaryota</taxon>
        <taxon>Sar</taxon>
        <taxon>Stramenopiles</taxon>
        <taxon>Ochrophyta</taxon>
        <taxon>Raphidophyceae</taxon>
        <taxon>Chattonellales</taxon>
        <taxon>Chattonellaceae</taxon>
        <taxon>Heterosigma</taxon>
    </lineage>
</organism>
<name>A0A7S4D4W1_HETAK</name>
<dbReference type="AlphaFoldDB" id="A0A7S4D4W1"/>
<dbReference type="InterPro" id="IPR007383">
    <property type="entry name" value="DUF445"/>
</dbReference>
<keyword evidence="2" id="KW-0472">Membrane</keyword>
<dbReference type="Pfam" id="PF04286">
    <property type="entry name" value="DUF445"/>
    <property type="match status" value="1"/>
</dbReference>
<keyword evidence="2" id="KW-1133">Transmembrane helix</keyword>
<keyword evidence="2" id="KW-0812">Transmembrane</keyword>
<feature type="transmembrane region" description="Helical" evidence="2">
    <location>
        <begin position="105"/>
        <end position="126"/>
    </location>
</feature>
<evidence type="ECO:0000256" key="1">
    <source>
        <dbReference type="SAM" id="MobiDB-lite"/>
    </source>
</evidence>
<evidence type="ECO:0008006" key="4">
    <source>
        <dbReference type="Google" id="ProtNLM"/>
    </source>
</evidence>
<feature type="region of interest" description="Disordered" evidence="1">
    <location>
        <begin position="1"/>
        <end position="57"/>
    </location>
</feature>
<feature type="transmembrane region" description="Helical" evidence="2">
    <location>
        <begin position="80"/>
        <end position="99"/>
    </location>
</feature>
<dbReference type="PANTHER" id="PTHR38568:SF2">
    <property type="entry name" value="DUF445 DOMAIN-CONTAINING PROTEIN"/>
    <property type="match status" value="1"/>
</dbReference>
<evidence type="ECO:0000256" key="2">
    <source>
        <dbReference type="SAM" id="Phobius"/>
    </source>
</evidence>
<sequence length="321" mass="35784">MDIELGRTGGEPLDQLTTAIEDDDEDYGESSRLVEDNSLNKLEQNPSNEEDGKKTPFDELLEESLKNKKGCRKYSNKGDFSNLVTFCIMCAGVLLRRIFPGWGLAKYVLSFGLFGYAGGFTNWLAIKMLFDRIPFMYGSGVIPRQFKEIRETIKEAIMGTFFDQAYLERYLRERGAQLLAAADLETQVRRALERPAFEASLAAELERVAAAPEGELLRRIGPLFGGVRQLVPHIRPVVVALSGDLVRACAGDFDPATLVSFEAIRWEVDRLMTEKLELLTPEIVKALLEQVIREHLGWLVVWGNVFGACIGVVSQALGFGA</sequence>